<feature type="domain" description="Ribonucleotide reductase large subunit N-terminal" evidence="15">
    <location>
        <begin position="1"/>
        <end position="83"/>
    </location>
</feature>
<evidence type="ECO:0000256" key="7">
    <source>
        <dbReference type="ARBA" id="ARBA00023002"/>
    </source>
</evidence>
<evidence type="ECO:0000259" key="15">
    <source>
        <dbReference type="Pfam" id="PF00317"/>
    </source>
</evidence>
<evidence type="ECO:0000256" key="12">
    <source>
        <dbReference type="ARBA" id="ARBA00025437"/>
    </source>
</evidence>
<evidence type="ECO:0000256" key="14">
    <source>
        <dbReference type="RuleBase" id="RU364064"/>
    </source>
</evidence>
<proteinExistence type="inferred from homology"/>
<name>F1TIN2_9FIRM</name>
<keyword evidence="8" id="KW-0215">Deoxyribonucleotide synthesis</keyword>
<dbReference type="PANTHER" id="PTHR43371:SF1">
    <property type="entry name" value="RIBONUCLEOSIDE-DIPHOSPHATE REDUCTASE"/>
    <property type="match status" value="1"/>
</dbReference>
<comment type="cofactor">
    <cofactor evidence="1 14">
        <name>adenosylcob(III)alamin</name>
        <dbReference type="ChEBI" id="CHEBI:18408"/>
    </cofactor>
</comment>
<comment type="function">
    <text evidence="12 14">Catalyzes the reduction of ribonucleotides to deoxyribonucleotides. May function to provide a pool of deoxyribonucleotide precursors for DNA repair during oxygen limitation and/or for immediate growth after restoration of oxygen.</text>
</comment>
<dbReference type="InterPro" id="IPR008926">
    <property type="entry name" value="RNR_R1-su_N"/>
</dbReference>
<dbReference type="InterPro" id="IPR013344">
    <property type="entry name" value="RNR_NrdJ/NrdZ"/>
</dbReference>
<evidence type="ECO:0000256" key="5">
    <source>
        <dbReference type="ARBA" id="ARBA00022741"/>
    </source>
</evidence>
<evidence type="ECO:0000259" key="17">
    <source>
        <dbReference type="Pfam" id="PF12637"/>
    </source>
</evidence>
<evidence type="ECO:0000313" key="19">
    <source>
        <dbReference type="Proteomes" id="UP000003860"/>
    </source>
</evidence>
<keyword evidence="19" id="KW-1185">Reference proteome</keyword>
<feature type="domain" description="TSCPD" evidence="17">
    <location>
        <begin position="602"/>
        <end position="703"/>
    </location>
</feature>
<evidence type="ECO:0000313" key="18">
    <source>
        <dbReference type="EMBL" id="EGD45731.1"/>
    </source>
</evidence>
<dbReference type="OrthoDB" id="9762933at2"/>
<dbReference type="Pfam" id="PF02867">
    <property type="entry name" value="Ribonuc_red_lgC"/>
    <property type="match status" value="2"/>
</dbReference>
<keyword evidence="4 14" id="KW-0237">DNA synthesis</keyword>
<comment type="caution">
    <text evidence="18">The sequence shown here is derived from an EMBL/GenBank/DDBJ whole genome shotgun (WGS) entry which is preliminary data.</text>
</comment>
<keyword evidence="3 14" id="KW-0846">Cobalamin</keyword>
<dbReference type="GO" id="GO:0004748">
    <property type="term" value="F:ribonucleoside-diphosphate reductase activity, thioredoxin disulfide as acceptor"/>
    <property type="evidence" value="ECO:0007669"/>
    <property type="project" value="UniProtKB-EC"/>
</dbReference>
<comment type="function">
    <text evidence="11">Provides the precursors necessary for DNA synthesis. Catalyzes the biosynthesis of deoxyribonucleotides from the corresponding ribonucleotides.</text>
</comment>
<dbReference type="STRING" id="588581.Cpap_0058"/>
<feature type="domain" description="Ribonucleotide reductase large subunit C-terminal" evidence="16">
    <location>
        <begin position="86"/>
        <end position="403"/>
    </location>
</feature>
<evidence type="ECO:0000256" key="4">
    <source>
        <dbReference type="ARBA" id="ARBA00022634"/>
    </source>
</evidence>
<dbReference type="NCBIfam" id="NF006417">
    <property type="entry name" value="PRK08665.1"/>
    <property type="match status" value="1"/>
</dbReference>
<dbReference type="Pfam" id="PF12637">
    <property type="entry name" value="TSCPD"/>
    <property type="match status" value="1"/>
</dbReference>
<dbReference type="FunFam" id="3.20.70.20:FF:000018">
    <property type="entry name" value="Vitamin B12-dependent ribonucleotide reductase"/>
    <property type="match status" value="1"/>
</dbReference>
<dbReference type="CDD" id="cd02888">
    <property type="entry name" value="RNR_II_dimer"/>
    <property type="match status" value="1"/>
</dbReference>
<keyword evidence="10 14" id="KW-0170">Cobalt</keyword>
<reference evidence="18" key="2">
    <citation type="submission" date="2011-01" db="EMBL/GenBank/DDBJ databases">
        <title>The Non-contiguous Finished genome of Clostridium papyrosolvens.</title>
        <authorList>
            <person name="Lucas S."/>
            <person name="Copeland A."/>
            <person name="Lapidus A."/>
            <person name="Cheng J.-F."/>
            <person name="Goodwin L."/>
            <person name="Pitluck S."/>
            <person name="Misra M."/>
            <person name="Chertkov O."/>
            <person name="Detter J.C."/>
            <person name="Han C."/>
            <person name="Tapia R."/>
            <person name="Land M."/>
            <person name="Hauser L."/>
            <person name="Kyrpides N."/>
            <person name="Ivanova N."/>
            <person name="Pagani I."/>
            <person name="Mouttaki H."/>
            <person name="He Z."/>
            <person name="Zhou J."/>
            <person name="Hemme C.L."/>
            <person name="Woyke T."/>
        </authorList>
    </citation>
    <scope>NUCLEOTIDE SEQUENCE [LARGE SCALE GENOMIC DNA]</scope>
    <source>
        <strain evidence="18">DSM 2782</strain>
    </source>
</reference>
<keyword evidence="7 14" id="KW-0560">Oxidoreductase</keyword>
<dbReference type="EMBL" id="ACXX02000021">
    <property type="protein sequence ID" value="EGD45731.1"/>
    <property type="molecule type" value="Genomic_DNA"/>
</dbReference>
<dbReference type="GO" id="GO:0009263">
    <property type="term" value="P:deoxyribonucleotide biosynthetic process"/>
    <property type="evidence" value="ECO:0007669"/>
    <property type="project" value="UniProtKB-KW"/>
</dbReference>
<dbReference type="NCBIfam" id="TIGR02504">
    <property type="entry name" value="NrdJ_Z"/>
    <property type="match status" value="1"/>
</dbReference>
<reference evidence="18" key="1">
    <citation type="submission" date="2009-07" db="EMBL/GenBank/DDBJ databases">
        <authorList>
            <consortium name="US DOE Joint Genome Institute (JGI-PGF)"/>
            <person name="Lucas S."/>
            <person name="Copeland A."/>
            <person name="Lapidus A."/>
            <person name="Glavina del Rio T."/>
            <person name="Tice H."/>
            <person name="Bruce D."/>
            <person name="Goodwin L."/>
            <person name="Pitluck S."/>
            <person name="Larimer F."/>
            <person name="Land M.L."/>
            <person name="Mouttaki H."/>
            <person name="He Z."/>
            <person name="Zhou J."/>
            <person name="Hemme C.L."/>
        </authorList>
    </citation>
    <scope>NUCLEOTIDE SEQUENCE</scope>
    <source>
        <strain evidence="18">DSM 2782</strain>
    </source>
</reference>
<dbReference type="Pfam" id="PF00317">
    <property type="entry name" value="Ribonuc_red_lgN"/>
    <property type="match status" value="1"/>
</dbReference>
<protein>
    <recommendedName>
        <fullName evidence="14">Vitamin B12-dependent ribonucleotide reductase</fullName>
        <ecNumber evidence="14">1.17.4.1</ecNumber>
    </recommendedName>
</protein>
<dbReference type="InterPro" id="IPR000788">
    <property type="entry name" value="RNR_lg_C"/>
</dbReference>
<dbReference type="SUPFAM" id="SSF48168">
    <property type="entry name" value="R1 subunit of ribonucleotide reductase, N-terminal domain"/>
    <property type="match status" value="1"/>
</dbReference>
<dbReference type="eggNOG" id="COG0209">
    <property type="taxonomic scope" value="Bacteria"/>
</dbReference>
<dbReference type="RefSeq" id="WP_004622553.1">
    <property type="nucleotide sequence ID" value="NZ_ACXX02000021.1"/>
</dbReference>
<evidence type="ECO:0000256" key="10">
    <source>
        <dbReference type="ARBA" id="ARBA00023285"/>
    </source>
</evidence>
<dbReference type="InterPro" id="IPR050862">
    <property type="entry name" value="RdRp_reductase_class-2"/>
</dbReference>
<dbReference type="InterPro" id="IPR013509">
    <property type="entry name" value="RNR_lsu_N"/>
</dbReference>
<keyword evidence="9" id="KW-1015">Disulfide bond</keyword>
<keyword evidence="5 14" id="KW-0547">Nucleotide-binding</keyword>
<evidence type="ECO:0000256" key="3">
    <source>
        <dbReference type="ARBA" id="ARBA00022628"/>
    </source>
</evidence>
<keyword evidence="6" id="KW-0067">ATP-binding</keyword>
<dbReference type="InterPro" id="IPR024434">
    <property type="entry name" value="TSCPD_dom"/>
</dbReference>
<dbReference type="PRINTS" id="PR01183">
    <property type="entry name" value="RIBORDTASEM1"/>
</dbReference>
<evidence type="ECO:0000256" key="1">
    <source>
        <dbReference type="ARBA" id="ARBA00001922"/>
    </source>
</evidence>
<sequence>MKLSDNAVKVLEKRYLEKDENGNLLEDCDGMFRRVAKAIASADAAYTDEKGLAAIEQEFYDMMANLEFLPNSPTLMNAGRPLGQLSACFVLPVEDTMEGIFESIKNAALIHKSGGGTGFSFSRLRAKGSAVNSTGGVASGPISFMKVFNAATEAVKQGGTRRGANMGILRIDHPDIMEFISCKSDNSEITNFNLSVGITEDFMKAVEHNLEYELLDPKTKEPVAKLNAKEVFDIIVEMAWKNGEPGIIFLDRLNRDNVTPKLGEIESTNPCGEQPLLPYEACNLGSINLYNMMDDSHKGLDFEKLENTVRKAVRFLDNVIEVNKYPLPEIDKMTRGTRKIGLGVMGWADTLCALGLAYNSQAAIDLADKVMSFISDIAMKASQNLAELKGVFPFYEDSIYDQKGIKVRNATTTTIAPTGTLSLIAGVSSGIEPIFAISYIRNVMDNSELVEVNPVFKGAALSGNFYSEELMKKIARVGTVKNMNEVPVQVQEIFVTAHDVLPEWHVKMQAAFQRHTDNAVSKTVNLSHDATTDDVREVFTLAYKTQCKGVTIYRDGSRDLQVLNIGKVKGKEENADKELQAGENIYCDSCAVNNMPGKIEPRPRPDITTGFTEKVGIGCGNLYITVNYDENGICEVFTNTGRAGGCPSQSEATSRLVSVALRSGMDVKSIVEQLKGIRCPSTIRQKGLKVLSCPDAIGRLIEKVAKIQSSKDEDVSGEICATTEYSLLQKPSARTADAEQSDCDSQCSICTMNEVCSNPRNERDFVSAECPECGKTLEHEGGCVICRSCGYSKCG</sequence>
<comment type="catalytic activity">
    <reaction evidence="13 14">
        <text>a 2'-deoxyribonucleoside 5'-diphosphate + [thioredoxin]-disulfide + H2O = a ribonucleoside 5'-diphosphate + [thioredoxin]-dithiol</text>
        <dbReference type="Rhea" id="RHEA:23252"/>
        <dbReference type="Rhea" id="RHEA-COMP:10698"/>
        <dbReference type="Rhea" id="RHEA-COMP:10700"/>
        <dbReference type="ChEBI" id="CHEBI:15377"/>
        <dbReference type="ChEBI" id="CHEBI:29950"/>
        <dbReference type="ChEBI" id="CHEBI:50058"/>
        <dbReference type="ChEBI" id="CHEBI:57930"/>
        <dbReference type="ChEBI" id="CHEBI:73316"/>
        <dbReference type="EC" id="1.17.4.1"/>
    </reaction>
</comment>
<evidence type="ECO:0000256" key="9">
    <source>
        <dbReference type="ARBA" id="ARBA00023157"/>
    </source>
</evidence>
<dbReference type="Proteomes" id="UP000003860">
    <property type="component" value="Unassembled WGS sequence"/>
</dbReference>
<evidence type="ECO:0000256" key="13">
    <source>
        <dbReference type="ARBA" id="ARBA00047754"/>
    </source>
</evidence>
<evidence type="ECO:0000256" key="11">
    <source>
        <dbReference type="ARBA" id="ARBA00024942"/>
    </source>
</evidence>
<dbReference type="GO" id="GO:0071897">
    <property type="term" value="P:DNA biosynthetic process"/>
    <property type="evidence" value="ECO:0007669"/>
    <property type="project" value="UniProtKB-KW"/>
</dbReference>
<evidence type="ECO:0000256" key="2">
    <source>
        <dbReference type="ARBA" id="ARBA00007405"/>
    </source>
</evidence>
<evidence type="ECO:0000256" key="6">
    <source>
        <dbReference type="ARBA" id="ARBA00022840"/>
    </source>
</evidence>
<dbReference type="GO" id="GO:0005524">
    <property type="term" value="F:ATP binding"/>
    <property type="evidence" value="ECO:0007669"/>
    <property type="project" value="UniProtKB-KW"/>
</dbReference>
<evidence type="ECO:0000259" key="16">
    <source>
        <dbReference type="Pfam" id="PF02867"/>
    </source>
</evidence>
<dbReference type="GO" id="GO:0031419">
    <property type="term" value="F:cobalamin binding"/>
    <property type="evidence" value="ECO:0007669"/>
    <property type="project" value="UniProtKB-KW"/>
</dbReference>
<feature type="domain" description="Ribonucleotide reductase large subunit C-terminal" evidence="16">
    <location>
        <begin position="407"/>
        <end position="553"/>
    </location>
</feature>
<dbReference type="AlphaFoldDB" id="F1TIN2"/>
<gene>
    <name evidence="18" type="ORF">Cpap_0058</name>
</gene>
<dbReference type="Gene3D" id="3.20.70.20">
    <property type="match status" value="1"/>
</dbReference>
<dbReference type="PANTHER" id="PTHR43371">
    <property type="entry name" value="VITAMIN B12-DEPENDENT RIBONUCLEOTIDE REDUCTASE"/>
    <property type="match status" value="1"/>
</dbReference>
<dbReference type="SUPFAM" id="SSF51998">
    <property type="entry name" value="PFL-like glycyl radical enzymes"/>
    <property type="match status" value="1"/>
</dbReference>
<organism evidence="18 19">
    <name type="scientific">Ruminiclostridium papyrosolvens DSM 2782</name>
    <dbReference type="NCBI Taxonomy" id="588581"/>
    <lineage>
        <taxon>Bacteria</taxon>
        <taxon>Bacillati</taxon>
        <taxon>Bacillota</taxon>
        <taxon>Clostridia</taxon>
        <taxon>Eubacteriales</taxon>
        <taxon>Oscillospiraceae</taxon>
        <taxon>Ruminiclostridium</taxon>
    </lineage>
</organism>
<accession>F1TIN2</accession>
<dbReference type="UniPathway" id="UPA00326"/>
<evidence type="ECO:0000256" key="8">
    <source>
        <dbReference type="ARBA" id="ARBA00023116"/>
    </source>
</evidence>
<comment type="similarity">
    <text evidence="2 14">Belongs to the ribonucleoside diphosphate reductase class-2 family.</text>
</comment>
<dbReference type="EC" id="1.17.4.1" evidence="14"/>